<dbReference type="AlphaFoldDB" id="X1E057"/>
<comment type="caution">
    <text evidence="1">The sequence shown here is derived from an EMBL/GenBank/DDBJ whole genome shotgun (WGS) entry which is preliminary data.</text>
</comment>
<dbReference type="EMBL" id="BART01039087">
    <property type="protein sequence ID" value="GAH10549.1"/>
    <property type="molecule type" value="Genomic_DNA"/>
</dbReference>
<name>X1E057_9ZZZZ</name>
<evidence type="ECO:0000313" key="1">
    <source>
        <dbReference type="EMBL" id="GAH10549.1"/>
    </source>
</evidence>
<protein>
    <submittedName>
        <fullName evidence="1">Uncharacterized protein</fullName>
    </submittedName>
</protein>
<organism evidence="1">
    <name type="scientific">marine sediment metagenome</name>
    <dbReference type="NCBI Taxonomy" id="412755"/>
    <lineage>
        <taxon>unclassified sequences</taxon>
        <taxon>metagenomes</taxon>
        <taxon>ecological metagenomes</taxon>
    </lineage>
</organism>
<accession>X1E057</accession>
<feature type="non-terminal residue" evidence="1">
    <location>
        <position position="1"/>
    </location>
</feature>
<gene>
    <name evidence="1" type="ORF">S01H4_64451</name>
</gene>
<reference evidence="1" key="1">
    <citation type="journal article" date="2014" name="Front. Microbiol.">
        <title>High frequency of phylogenetically diverse reductive dehalogenase-homologous genes in deep subseafloor sedimentary metagenomes.</title>
        <authorList>
            <person name="Kawai M."/>
            <person name="Futagami T."/>
            <person name="Toyoda A."/>
            <person name="Takaki Y."/>
            <person name="Nishi S."/>
            <person name="Hori S."/>
            <person name="Arai W."/>
            <person name="Tsubouchi T."/>
            <person name="Morono Y."/>
            <person name="Uchiyama I."/>
            <person name="Ito T."/>
            <person name="Fujiyama A."/>
            <person name="Inagaki F."/>
            <person name="Takami H."/>
        </authorList>
    </citation>
    <scope>NUCLEOTIDE SEQUENCE</scope>
    <source>
        <strain evidence="1">Expedition CK06-06</strain>
    </source>
</reference>
<sequence>NNIPIQNARPIAGDLALVCFACSMIRITISGNTGQTQGIIFSERPAKNAKARANHTDKLPH</sequence>
<proteinExistence type="predicted"/>